<accession>A0A5C3R300</accession>
<dbReference type="EMBL" id="ML178817">
    <property type="protein sequence ID" value="TFL05144.1"/>
    <property type="molecule type" value="Genomic_DNA"/>
</dbReference>
<dbReference type="Proteomes" id="UP000305067">
    <property type="component" value="Unassembled WGS sequence"/>
</dbReference>
<keyword evidence="3" id="KW-1185">Reference proteome</keyword>
<sequence length="836" mass="90043">MSQLRRLVRELVSLSTPRTKRTSKPLGLCPYSEKRTSPNWRASAAAVLKHKFSGCPYPRPTPKGRIDELKTRNSGLGESESAIWRWSGRSGFAGERVGMKDVEMHDGTANVEQAKPSVRTADFEPAKPAPASEATGFGNEADLKIHFNQLENVYCRFKYQDVLGPSTISEQLLSDIYGLVLEAFHTWKAADRRRRESTQRSTPPTASPPDPPAPPSDHHPREPTHDASMDIVEEGIPEAEAAVFPSPQSCSNPIPTASASQPSPREYFMAADFTHTVSGTRHDDEAASGYSLKNLPQIMVTPPTPEQPPVPLPVNIATPATQKVTVGYASPPSSHCPPDERFQPKTSTSNVEASSTSDSYSASMSPSSHAELVPTTNIVGSGLSAGPNDGDVPLANAPSAAHTPWAPQNGAVNVGVMVPEIQQFHGVEARQDNFFQANPLPSQPASSVPYPSHAMEEEDTVAPYSPQYDLHAHFQAASGPSSTPWPSAEQPQQAAAFSSYAMSFAPVYDQHHTSQVPFGAFQDPSQGASSEINRNVYYGGHTSSDSSEGLPLGASNSELQGHIFPPNSFEPAGSMSSQFPADYQGGEVPDDRTYYWTGDRFAEEPAGTSDDASTWSSCFLPPTTTAPVVQNTLTGLGTSRLDILAEIASGLSDALSETHQHAHSSTSGDAAAASSEVSLADQTILPPTAPQISLEQLDDTNALPPPISYVEFVDDKVLSVEERTQDWLPGHWTEMAKMATKATHHITEFLLPVAAGYTQLPSEAKDPVVEAYTADSNNADLLQLIDPLSDWDKAMRAADRYIKNRVVKDSREALAKIVENLIMQAAAVERSRSNTS</sequence>
<feature type="compositionally biased region" description="Polar residues" evidence="1">
    <location>
        <begin position="344"/>
        <end position="353"/>
    </location>
</feature>
<feature type="region of interest" description="Disordered" evidence="1">
    <location>
        <begin position="326"/>
        <end position="368"/>
    </location>
</feature>
<feature type="region of interest" description="Disordered" evidence="1">
    <location>
        <begin position="436"/>
        <end position="459"/>
    </location>
</feature>
<organism evidence="2 3">
    <name type="scientific">Pterulicium gracile</name>
    <dbReference type="NCBI Taxonomy" id="1884261"/>
    <lineage>
        <taxon>Eukaryota</taxon>
        <taxon>Fungi</taxon>
        <taxon>Dikarya</taxon>
        <taxon>Basidiomycota</taxon>
        <taxon>Agaricomycotina</taxon>
        <taxon>Agaricomycetes</taxon>
        <taxon>Agaricomycetidae</taxon>
        <taxon>Agaricales</taxon>
        <taxon>Pleurotineae</taxon>
        <taxon>Pterulaceae</taxon>
        <taxon>Pterulicium</taxon>
    </lineage>
</organism>
<evidence type="ECO:0000313" key="2">
    <source>
        <dbReference type="EMBL" id="TFL05144.1"/>
    </source>
</evidence>
<reference evidence="2 3" key="1">
    <citation type="journal article" date="2019" name="Nat. Ecol. Evol.">
        <title>Megaphylogeny resolves global patterns of mushroom evolution.</title>
        <authorList>
            <person name="Varga T."/>
            <person name="Krizsan K."/>
            <person name="Foldi C."/>
            <person name="Dima B."/>
            <person name="Sanchez-Garcia M."/>
            <person name="Sanchez-Ramirez S."/>
            <person name="Szollosi G.J."/>
            <person name="Szarkandi J.G."/>
            <person name="Papp V."/>
            <person name="Albert L."/>
            <person name="Andreopoulos W."/>
            <person name="Angelini C."/>
            <person name="Antonin V."/>
            <person name="Barry K.W."/>
            <person name="Bougher N.L."/>
            <person name="Buchanan P."/>
            <person name="Buyck B."/>
            <person name="Bense V."/>
            <person name="Catcheside P."/>
            <person name="Chovatia M."/>
            <person name="Cooper J."/>
            <person name="Damon W."/>
            <person name="Desjardin D."/>
            <person name="Finy P."/>
            <person name="Geml J."/>
            <person name="Haridas S."/>
            <person name="Hughes K."/>
            <person name="Justo A."/>
            <person name="Karasinski D."/>
            <person name="Kautmanova I."/>
            <person name="Kiss B."/>
            <person name="Kocsube S."/>
            <person name="Kotiranta H."/>
            <person name="LaButti K.M."/>
            <person name="Lechner B.E."/>
            <person name="Liimatainen K."/>
            <person name="Lipzen A."/>
            <person name="Lukacs Z."/>
            <person name="Mihaltcheva S."/>
            <person name="Morgado L.N."/>
            <person name="Niskanen T."/>
            <person name="Noordeloos M.E."/>
            <person name="Ohm R.A."/>
            <person name="Ortiz-Santana B."/>
            <person name="Ovrebo C."/>
            <person name="Racz N."/>
            <person name="Riley R."/>
            <person name="Savchenko A."/>
            <person name="Shiryaev A."/>
            <person name="Soop K."/>
            <person name="Spirin V."/>
            <person name="Szebenyi C."/>
            <person name="Tomsovsky M."/>
            <person name="Tulloss R.E."/>
            <person name="Uehling J."/>
            <person name="Grigoriev I.V."/>
            <person name="Vagvolgyi C."/>
            <person name="Papp T."/>
            <person name="Martin F.M."/>
            <person name="Miettinen O."/>
            <person name="Hibbett D.S."/>
            <person name="Nagy L.G."/>
        </authorList>
    </citation>
    <scope>NUCLEOTIDE SEQUENCE [LARGE SCALE GENOMIC DNA]</scope>
    <source>
        <strain evidence="2 3">CBS 309.79</strain>
    </source>
</reference>
<gene>
    <name evidence="2" type="ORF">BDV98DRAFT_589861</name>
</gene>
<name>A0A5C3R300_9AGAR</name>
<feature type="region of interest" description="Disordered" evidence="1">
    <location>
        <begin position="531"/>
        <end position="587"/>
    </location>
</feature>
<protein>
    <submittedName>
        <fullName evidence="2">Uncharacterized protein</fullName>
    </submittedName>
</protein>
<evidence type="ECO:0000256" key="1">
    <source>
        <dbReference type="SAM" id="MobiDB-lite"/>
    </source>
</evidence>
<feature type="region of interest" description="Disordered" evidence="1">
    <location>
        <begin position="656"/>
        <end position="675"/>
    </location>
</feature>
<feature type="compositionally biased region" description="Low complexity" evidence="1">
    <location>
        <begin position="354"/>
        <end position="368"/>
    </location>
</feature>
<feature type="compositionally biased region" description="Low complexity" evidence="1">
    <location>
        <begin position="663"/>
        <end position="675"/>
    </location>
</feature>
<proteinExistence type="predicted"/>
<dbReference type="AlphaFoldDB" id="A0A5C3R300"/>
<feature type="compositionally biased region" description="Polar residues" evidence="1">
    <location>
        <begin position="436"/>
        <end position="446"/>
    </location>
</feature>
<feature type="region of interest" description="Disordered" evidence="1">
    <location>
        <begin position="189"/>
        <end position="225"/>
    </location>
</feature>
<feature type="compositionally biased region" description="Pro residues" evidence="1">
    <location>
        <begin position="205"/>
        <end position="215"/>
    </location>
</feature>
<evidence type="ECO:0000313" key="3">
    <source>
        <dbReference type="Proteomes" id="UP000305067"/>
    </source>
</evidence>
<feature type="compositionally biased region" description="Basic and acidic residues" evidence="1">
    <location>
        <begin position="216"/>
        <end position="225"/>
    </location>
</feature>
<feature type="compositionally biased region" description="Basic and acidic residues" evidence="1">
    <location>
        <begin position="189"/>
        <end position="198"/>
    </location>
</feature>